<organism evidence="1 2">
    <name type="scientific">Senna tora</name>
    <dbReference type="NCBI Taxonomy" id="362788"/>
    <lineage>
        <taxon>Eukaryota</taxon>
        <taxon>Viridiplantae</taxon>
        <taxon>Streptophyta</taxon>
        <taxon>Embryophyta</taxon>
        <taxon>Tracheophyta</taxon>
        <taxon>Spermatophyta</taxon>
        <taxon>Magnoliopsida</taxon>
        <taxon>eudicotyledons</taxon>
        <taxon>Gunneridae</taxon>
        <taxon>Pentapetalae</taxon>
        <taxon>rosids</taxon>
        <taxon>fabids</taxon>
        <taxon>Fabales</taxon>
        <taxon>Fabaceae</taxon>
        <taxon>Caesalpinioideae</taxon>
        <taxon>Cassia clade</taxon>
        <taxon>Senna</taxon>
    </lineage>
</organism>
<proteinExistence type="predicted"/>
<keyword evidence="2" id="KW-1185">Reference proteome</keyword>
<dbReference type="Proteomes" id="UP000634136">
    <property type="component" value="Unassembled WGS sequence"/>
</dbReference>
<sequence length="58" mass="6853">MTLHESRWKFKYSPQRRHKNELSVRLKEGIKAVMSLVKVIGDWYTRQVGVPNAEINRA</sequence>
<accession>A0A834T4Y4</accession>
<dbReference type="EMBL" id="JAAIUW010000009">
    <property type="protein sequence ID" value="KAF7814980.1"/>
    <property type="molecule type" value="Genomic_DNA"/>
</dbReference>
<name>A0A834T4Y4_9FABA</name>
<reference evidence="1" key="1">
    <citation type="submission" date="2020-09" db="EMBL/GenBank/DDBJ databases">
        <title>Genome-Enabled Discovery of Anthraquinone Biosynthesis in Senna tora.</title>
        <authorList>
            <person name="Kang S.-H."/>
            <person name="Pandey R.P."/>
            <person name="Lee C.-M."/>
            <person name="Sim J.-S."/>
            <person name="Jeong J.-T."/>
            <person name="Choi B.-S."/>
            <person name="Jung M."/>
            <person name="Ginzburg D."/>
            <person name="Zhao K."/>
            <person name="Won S.Y."/>
            <person name="Oh T.-J."/>
            <person name="Yu Y."/>
            <person name="Kim N.-H."/>
            <person name="Lee O.R."/>
            <person name="Lee T.-H."/>
            <person name="Bashyal P."/>
            <person name="Kim T.-S."/>
            <person name="Lee W.-H."/>
            <person name="Kawkins C."/>
            <person name="Kim C.-K."/>
            <person name="Kim J.S."/>
            <person name="Ahn B.O."/>
            <person name="Rhee S.Y."/>
            <person name="Sohng J.K."/>
        </authorList>
    </citation>
    <scope>NUCLEOTIDE SEQUENCE</scope>
    <source>
        <tissue evidence="1">Leaf</tissue>
    </source>
</reference>
<dbReference type="AlphaFoldDB" id="A0A834T4Y4"/>
<gene>
    <name evidence="1" type="ORF">G2W53_028949</name>
</gene>
<protein>
    <submittedName>
        <fullName evidence="1">Uncharacterized protein</fullName>
    </submittedName>
</protein>
<evidence type="ECO:0000313" key="1">
    <source>
        <dbReference type="EMBL" id="KAF7814980.1"/>
    </source>
</evidence>
<comment type="caution">
    <text evidence="1">The sequence shown here is derived from an EMBL/GenBank/DDBJ whole genome shotgun (WGS) entry which is preliminary data.</text>
</comment>
<evidence type="ECO:0000313" key="2">
    <source>
        <dbReference type="Proteomes" id="UP000634136"/>
    </source>
</evidence>